<organism evidence="1 2">
    <name type="scientific">Romanomermis culicivorax</name>
    <name type="common">Nematode worm</name>
    <dbReference type="NCBI Taxonomy" id="13658"/>
    <lineage>
        <taxon>Eukaryota</taxon>
        <taxon>Metazoa</taxon>
        <taxon>Ecdysozoa</taxon>
        <taxon>Nematoda</taxon>
        <taxon>Enoplea</taxon>
        <taxon>Dorylaimia</taxon>
        <taxon>Mermithida</taxon>
        <taxon>Mermithoidea</taxon>
        <taxon>Mermithidae</taxon>
        <taxon>Romanomermis</taxon>
    </lineage>
</organism>
<evidence type="ECO:0000313" key="2">
    <source>
        <dbReference type="WBParaSite" id="nRc.2.0.1.t14771-RA"/>
    </source>
</evidence>
<dbReference type="WBParaSite" id="nRc.2.0.1.t14771-RA">
    <property type="protein sequence ID" value="nRc.2.0.1.t14771-RA"/>
    <property type="gene ID" value="nRc.2.0.1.g14771"/>
</dbReference>
<reference evidence="2" key="1">
    <citation type="submission" date="2022-11" db="UniProtKB">
        <authorList>
            <consortium name="WormBaseParasite"/>
        </authorList>
    </citation>
    <scope>IDENTIFICATION</scope>
</reference>
<accession>A0A915ILA3</accession>
<evidence type="ECO:0000313" key="1">
    <source>
        <dbReference type="Proteomes" id="UP000887565"/>
    </source>
</evidence>
<protein>
    <submittedName>
        <fullName evidence="2">Uncharacterized protein</fullName>
    </submittedName>
</protein>
<sequence length="70" mass="7775">MEARNTLTMPCTTPNNHNSLPIVANSLTDALADYYHNEDDYYPIHTPITETLERAQPPPASAIFCSPSLQ</sequence>
<proteinExistence type="predicted"/>
<dbReference type="AlphaFoldDB" id="A0A915ILA3"/>
<keyword evidence="1" id="KW-1185">Reference proteome</keyword>
<dbReference type="Proteomes" id="UP000887565">
    <property type="component" value="Unplaced"/>
</dbReference>
<name>A0A915ILA3_ROMCU</name>